<dbReference type="Pfam" id="PF05746">
    <property type="entry name" value="DALR_1"/>
    <property type="match status" value="1"/>
</dbReference>
<keyword evidence="3" id="KW-1185">Reference proteome</keyword>
<dbReference type="Gene3D" id="1.10.730.10">
    <property type="entry name" value="Isoleucyl-tRNA Synthetase, Domain 1"/>
    <property type="match status" value="1"/>
</dbReference>
<name>A0ABN8AUG9_CHISP</name>
<feature type="domain" description="DALR anticodon binding" evidence="1">
    <location>
        <begin position="284"/>
        <end position="420"/>
    </location>
</feature>
<dbReference type="PANTHER" id="PTHR16043">
    <property type="entry name" value="DALRD3 PROTEIN"/>
    <property type="match status" value="1"/>
</dbReference>
<dbReference type="InterPro" id="IPR037380">
    <property type="entry name" value="DALRD3"/>
</dbReference>
<dbReference type="SUPFAM" id="SSF47323">
    <property type="entry name" value="Anticodon-binding domain of a subclass of class I aminoacyl-tRNA synthetases"/>
    <property type="match status" value="1"/>
</dbReference>
<dbReference type="InterPro" id="IPR009080">
    <property type="entry name" value="tRNAsynth_Ia_anticodon-bd"/>
</dbReference>
<accession>A0ABN8AUG9</accession>
<evidence type="ECO:0000259" key="1">
    <source>
        <dbReference type="SMART" id="SM00836"/>
    </source>
</evidence>
<dbReference type="SMART" id="SM00836">
    <property type="entry name" value="DALR_1"/>
    <property type="match status" value="1"/>
</dbReference>
<gene>
    <name evidence="2" type="ORF">CHILSU_LOCUS2835</name>
</gene>
<protein>
    <recommendedName>
        <fullName evidence="1">DALR anticodon binding domain-containing protein</fullName>
    </recommendedName>
</protein>
<dbReference type="PANTHER" id="PTHR16043:SF1">
    <property type="entry name" value="DALR ANTICODON-BINDING DOMAIN-CONTAINING PROTEIN 3"/>
    <property type="match status" value="1"/>
</dbReference>
<organism evidence="2 3">
    <name type="scientific">Chilo suppressalis</name>
    <name type="common">Asiatic rice borer moth</name>
    <dbReference type="NCBI Taxonomy" id="168631"/>
    <lineage>
        <taxon>Eukaryota</taxon>
        <taxon>Metazoa</taxon>
        <taxon>Ecdysozoa</taxon>
        <taxon>Arthropoda</taxon>
        <taxon>Hexapoda</taxon>
        <taxon>Insecta</taxon>
        <taxon>Pterygota</taxon>
        <taxon>Neoptera</taxon>
        <taxon>Endopterygota</taxon>
        <taxon>Lepidoptera</taxon>
        <taxon>Glossata</taxon>
        <taxon>Ditrysia</taxon>
        <taxon>Pyraloidea</taxon>
        <taxon>Crambidae</taxon>
        <taxon>Crambinae</taxon>
        <taxon>Chilo</taxon>
    </lineage>
</organism>
<reference evidence="2" key="1">
    <citation type="submission" date="2021-12" db="EMBL/GenBank/DDBJ databases">
        <authorList>
            <person name="King R."/>
        </authorList>
    </citation>
    <scope>NUCLEOTIDE SEQUENCE</scope>
</reference>
<sequence>MLIENVLDGFCDEIYHFLIGKSKLHKGLLVKKHSENLQQHGDFSFPNTIKSWHQYLERSGCSQDSATTLLKYLQKENADLVNESKLWHLELIKVKLEKDRVHLFLNRPKSIYIGLREAININRIIAPLIKHNSSCIYCDINSEDSDCLTMLRLKYLAVTIEKLYSIFNRERECWPNIFITTKSSQKKESTHSILCGAVLNTATGGKETNIKADDYIRMRQNEMILIAQHKYGVRVSMEEKWKEFIDHLGESAVVFELLQTKPGSAVKINFECSSAGSSKGAAFVLYNCARLEALIRSYNEKVVEGIYPTLPDIENTDLSLLTNEDEWCLVFNYIMGFPSMLENCVEVNEKTCEFRPHLLCSFLCSMVRVFSQYYRKVRVLTEPRKHLLPVLFARLHMLTILNDTLKTCLNILNIKSVSQM</sequence>
<dbReference type="EMBL" id="OU963908">
    <property type="protein sequence ID" value="CAH0399679.1"/>
    <property type="molecule type" value="Genomic_DNA"/>
</dbReference>
<evidence type="ECO:0000313" key="3">
    <source>
        <dbReference type="Proteomes" id="UP001153292"/>
    </source>
</evidence>
<dbReference type="InterPro" id="IPR008909">
    <property type="entry name" value="DALR_anticod-bd"/>
</dbReference>
<proteinExistence type="predicted"/>
<evidence type="ECO:0000313" key="2">
    <source>
        <dbReference type="EMBL" id="CAH0399679.1"/>
    </source>
</evidence>
<dbReference type="Proteomes" id="UP001153292">
    <property type="component" value="Chromosome 15"/>
</dbReference>